<keyword evidence="4" id="KW-0112">Calmodulin-binding</keyword>
<dbReference type="AlphaFoldDB" id="A0ABD2MZ01"/>
<evidence type="ECO:0000256" key="2">
    <source>
        <dbReference type="ARBA" id="ARBA00022490"/>
    </source>
</evidence>
<comment type="subcellular location">
    <subcellularLocation>
        <location evidence="1">Cytoplasm</location>
    </subcellularLocation>
</comment>
<evidence type="ECO:0000256" key="1">
    <source>
        <dbReference type="ARBA" id="ARBA00004496"/>
    </source>
</evidence>
<dbReference type="GO" id="GO:0005516">
    <property type="term" value="F:calmodulin binding"/>
    <property type="evidence" value="ECO:0007669"/>
    <property type="project" value="UniProtKB-KW"/>
</dbReference>
<keyword evidence="3" id="KW-0677">Repeat</keyword>
<proteinExistence type="predicted"/>
<dbReference type="Proteomes" id="UP001516400">
    <property type="component" value="Unassembled WGS sequence"/>
</dbReference>
<dbReference type="GO" id="GO:0005737">
    <property type="term" value="C:cytoplasm"/>
    <property type="evidence" value="ECO:0007669"/>
    <property type="project" value="UniProtKB-SubCell"/>
</dbReference>
<evidence type="ECO:0000313" key="6">
    <source>
        <dbReference type="Proteomes" id="UP001516400"/>
    </source>
</evidence>
<dbReference type="PANTHER" id="PTHR22706">
    <property type="entry name" value="ASSEMBLY FACTOR FOR SPINDLE MICROTUBULES"/>
    <property type="match status" value="1"/>
</dbReference>
<gene>
    <name evidence="5" type="ORF">HHI36_021910</name>
</gene>
<evidence type="ECO:0008006" key="7">
    <source>
        <dbReference type="Google" id="ProtNLM"/>
    </source>
</evidence>
<sequence>MASVYYLFDDATDIADSIIYSTEAKYELDKKRYFAALIIQRTFRGFAVRCEYKRCIHAAIVIQKHFRGYLLRLHLPEIATVAFRRKCLSIFNKMATKIQALWRGYWTRKTVKIEEIIAEKREEQDAHDAIKKFFDKVFTKGPEIESDISLAFEDLTEEERYEKKVAKSSPEILKYLFEKHHLLRTYQIEGVLSIHKSKELSMLEKFLTQLDAKTYINNMRKIYRETEEPKVDYMFTNKTARKLEDLIRLRNHREGKMKMKHMYEEIDKPLIHSKPFIRTSKIKEKPYKRHLMSHEEYTGIKLPVFRDRVKPDISRHDFNLSVHHIKKHAKDELPPYYIDHWKKMCCDHNFMFDFMENRDG</sequence>
<evidence type="ECO:0000256" key="3">
    <source>
        <dbReference type="ARBA" id="ARBA00022737"/>
    </source>
</evidence>
<dbReference type="InterPro" id="IPR027417">
    <property type="entry name" value="P-loop_NTPase"/>
</dbReference>
<dbReference type="EMBL" id="JABFTP020000042">
    <property type="protein sequence ID" value="KAL3271430.1"/>
    <property type="molecule type" value="Genomic_DNA"/>
</dbReference>
<reference evidence="5 6" key="1">
    <citation type="journal article" date="2021" name="BMC Biol.">
        <title>Horizontally acquired antibacterial genes associated with adaptive radiation of ladybird beetles.</title>
        <authorList>
            <person name="Li H.S."/>
            <person name="Tang X.F."/>
            <person name="Huang Y.H."/>
            <person name="Xu Z.Y."/>
            <person name="Chen M.L."/>
            <person name="Du X.Y."/>
            <person name="Qiu B.Y."/>
            <person name="Chen P.T."/>
            <person name="Zhang W."/>
            <person name="Slipinski A."/>
            <person name="Escalona H.E."/>
            <person name="Waterhouse R.M."/>
            <person name="Zwick A."/>
            <person name="Pang H."/>
        </authorList>
    </citation>
    <scope>NUCLEOTIDE SEQUENCE [LARGE SCALE GENOMIC DNA]</scope>
    <source>
        <strain evidence="5">SYSU2018</strain>
    </source>
</reference>
<dbReference type="PROSITE" id="PS50096">
    <property type="entry name" value="IQ"/>
    <property type="match status" value="3"/>
</dbReference>
<dbReference type="InterPro" id="IPR000048">
    <property type="entry name" value="IQ_motif_EF-hand-BS"/>
</dbReference>
<accession>A0ABD2MZ01</accession>
<name>A0ABD2MZ01_9CUCU</name>
<dbReference type="PANTHER" id="PTHR22706:SF1">
    <property type="entry name" value="ASSEMBLY FACTOR FOR SPINDLE MICROTUBULES"/>
    <property type="match status" value="1"/>
</dbReference>
<dbReference type="InterPro" id="IPR051185">
    <property type="entry name" value="ASPM"/>
</dbReference>
<evidence type="ECO:0000313" key="5">
    <source>
        <dbReference type="EMBL" id="KAL3271430.1"/>
    </source>
</evidence>
<keyword evidence="6" id="KW-1185">Reference proteome</keyword>
<protein>
    <recommendedName>
        <fullName evidence="7">Spermatogenesis-associated protein 17</fullName>
    </recommendedName>
</protein>
<organism evidence="5 6">
    <name type="scientific">Cryptolaemus montrouzieri</name>
    <dbReference type="NCBI Taxonomy" id="559131"/>
    <lineage>
        <taxon>Eukaryota</taxon>
        <taxon>Metazoa</taxon>
        <taxon>Ecdysozoa</taxon>
        <taxon>Arthropoda</taxon>
        <taxon>Hexapoda</taxon>
        <taxon>Insecta</taxon>
        <taxon>Pterygota</taxon>
        <taxon>Neoptera</taxon>
        <taxon>Endopterygota</taxon>
        <taxon>Coleoptera</taxon>
        <taxon>Polyphaga</taxon>
        <taxon>Cucujiformia</taxon>
        <taxon>Coccinelloidea</taxon>
        <taxon>Coccinellidae</taxon>
        <taxon>Scymninae</taxon>
        <taxon>Scymnini</taxon>
        <taxon>Cryptolaemus</taxon>
    </lineage>
</organism>
<comment type="caution">
    <text evidence="5">The sequence shown here is derived from an EMBL/GenBank/DDBJ whole genome shotgun (WGS) entry which is preliminary data.</text>
</comment>
<keyword evidence="2" id="KW-0963">Cytoplasm</keyword>
<dbReference type="Pfam" id="PF00612">
    <property type="entry name" value="IQ"/>
    <property type="match status" value="3"/>
</dbReference>
<dbReference type="SMART" id="SM00015">
    <property type="entry name" value="IQ"/>
    <property type="match status" value="3"/>
</dbReference>
<evidence type="ECO:0000256" key="4">
    <source>
        <dbReference type="ARBA" id="ARBA00022860"/>
    </source>
</evidence>
<dbReference type="Gene3D" id="1.20.5.190">
    <property type="match status" value="2"/>
</dbReference>
<dbReference type="SUPFAM" id="SSF52540">
    <property type="entry name" value="P-loop containing nucleoside triphosphate hydrolases"/>
    <property type="match status" value="1"/>
</dbReference>